<dbReference type="PANTHER" id="PTHR10826">
    <property type="entry name" value="COMPLEMENT COMPONENT 1"/>
    <property type="match status" value="1"/>
</dbReference>
<dbReference type="Proteomes" id="UP000030693">
    <property type="component" value="Unassembled WGS sequence"/>
</dbReference>
<dbReference type="GO" id="GO:0005759">
    <property type="term" value="C:mitochondrial matrix"/>
    <property type="evidence" value="ECO:0007669"/>
    <property type="project" value="InterPro"/>
</dbReference>
<keyword evidence="2" id="KW-1185">Reference proteome</keyword>
<dbReference type="OMA" id="CEYMMSK"/>
<sequence>MSLFRLATSATPAIARFAAARAYSTQVSGRLADLLRAEHDYETKHVEEPPAVPEGFSIVTKPGSTNVMMTSKFNDEEVQIFFQVAKQDDPSEGMDDEEGGEQFNNQNVPHAPFVANIIRRGGENPGVLAFELIADDGDIYIDGIYFGKDIDVMLSRELNDEYKRSLIYSGPNFNTLPEDLQRTWFEFLGERKIDAAMSDFIPQYIDYKENKDYIGWLNDISRFLK</sequence>
<dbReference type="InterPro" id="IPR036561">
    <property type="entry name" value="MAM33_sf"/>
</dbReference>
<organism evidence="1">
    <name type="scientific">Fonticula alba</name>
    <name type="common">Slime mold</name>
    <dbReference type="NCBI Taxonomy" id="691883"/>
    <lineage>
        <taxon>Eukaryota</taxon>
        <taxon>Rotosphaerida</taxon>
        <taxon>Fonticulaceae</taxon>
        <taxon>Fonticula</taxon>
    </lineage>
</organism>
<dbReference type="OrthoDB" id="278212at2759"/>
<evidence type="ECO:0000313" key="1">
    <source>
        <dbReference type="EMBL" id="KCV68605.1"/>
    </source>
</evidence>
<dbReference type="InterPro" id="IPR003428">
    <property type="entry name" value="MAM33"/>
</dbReference>
<evidence type="ECO:0000313" key="2">
    <source>
        <dbReference type="Proteomes" id="UP000030693"/>
    </source>
</evidence>
<gene>
    <name evidence="1" type="ORF">H696_04898</name>
</gene>
<proteinExistence type="predicted"/>
<dbReference type="Gene3D" id="3.10.280.10">
    <property type="entry name" value="Mitochondrial glycoprotein"/>
    <property type="match status" value="1"/>
</dbReference>
<protein>
    <recommendedName>
        <fullName evidence="3">Complement component 1 Q subcomponent-binding protein, mitochondrial</fullName>
    </recommendedName>
</protein>
<evidence type="ECO:0008006" key="3">
    <source>
        <dbReference type="Google" id="ProtNLM"/>
    </source>
</evidence>
<dbReference type="RefSeq" id="XP_009497037.1">
    <property type="nucleotide sequence ID" value="XM_009498762.1"/>
</dbReference>
<dbReference type="AlphaFoldDB" id="A0A058Z2X3"/>
<name>A0A058Z2X3_FONAL</name>
<dbReference type="PANTHER" id="PTHR10826:SF1">
    <property type="entry name" value="COMPLEMENT COMPONENT 1 Q SUBCOMPONENT-BINDING PROTEIN, MITOCHONDRIAL"/>
    <property type="match status" value="1"/>
</dbReference>
<dbReference type="eggNOG" id="KOG2536">
    <property type="taxonomic scope" value="Eukaryota"/>
</dbReference>
<accession>A0A058Z2X3</accession>
<dbReference type="GeneID" id="20529623"/>
<reference evidence="1" key="1">
    <citation type="submission" date="2013-04" db="EMBL/GenBank/DDBJ databases">
        <title>The Genome Sequence of Fonticula alba ATCC 38817.</title>
        <authorList>
            <consortium name="The Broad Institute Genomics Platform"/>
            <person name="Russ C."/>
            <person name="Cuomo C."/>
            <person name="Burger G."/>
            <person name="Gray M.W."/>
            <person name="Holland P.W.H."/>
            <person name="King N."/>
            <person name="Lang F.B.F."/>
            <person name="Roger A.J."/>
            <person name="Ruiz-Trillo I."/>
            <person name="Brown M."/>
            <person name="Walker B."/>
            <person name="Young S."/>
            <person name="Zeng Q."/>
            <person name="Gargeya S."/>
            <person name="Fitzgerald M."/>
            <person name="Haas B."/>
            <person name="Abouelleil A."/>
            <person name="Allen A.W."/>
            <person name="Alvarado L."/>
            <person name="Arachchi H.M."/>
            <person name="Berlin A.M."/>
            <person name="Chapman S.B."/>
            <person name="Gainer-Dewar J."/>
            <person name="Goldberg J."/>
            <person name="Griggs A."/>
            <person name="Gujja S."/>
            <person name="Hansen M."/>
            <person name="Howarth C."/>
            <person name="Imamovic A."/>
            <person name="Ireland A."/>
            <person name="Larimer J."/>
            <person name="McCowan C."/>
            <person name="Murphy C."/>
            <person name="Pearson M."/>
            <person name="Poon T.W."/>
            <person name="Priest M."/>
            <person name="Roberts A."/>
            <person name="Saif S."/>
            <person name="Shea T."/>
            <person name="Sisk P."/>
            <person name="Sykes S."/>
            <person name="Wortman J."/>
            <person name="Nusbaum C."/>
            <person name="Birren B."/>
        </authorList>
    </citation>
    <scope>NUCLEOTIDE SEQUENCE [LARGE SCALE GENOMIC DNA]</scope>
    <source>
        <strain evidence="1">ATCC 38817</strain>
    </source>
</reference>
<dbReference type="SUPFAM" id="SSF54529">
    <property type="entry name" value="Mitochondrial glycoprotein MAM33-like"/>
    <property type="match status" value="1"/>
</dbReference>
<dbReference type="EMBL" id="KB932208">
    <property type="protein sequence ID" value="KCV68605.1"/>
    <property type="molecule type" value="Genomic_DNA"/>
</dbReference>
<dbReference type="STRING" id="691883.A0A058Z2X3"/>
<dbReference type="Pfam" id="PF02330">
    <property type="entry name" value="MAM33"/>
    <property type="match status" value="1"/>
</dbReference>